<dbReference type="PROSITE" id="PS50110">
    <property type="entry name" value="RESPONSE_REGULATORY"/>
    <property type="match status" value="1"/>
</dbReference>
<proteinExistence type="predicted"/>
<dbReference type="EMBL" id="CP001831">
    <property type="protein sequence ID" value="AEH82655.1"/>
    <property type="molecule type" value="Genomic_DNA"/>
</dbReference>
<evidence type="ECO:0000313" key="5">
    <source>
        <dbReference type="Proteomes" id="UP000009045"/>
    </source>
</evidence>
<keyword evidence="4" id="KW-0614">Plasmid</keyword>
<organism evidence="4 5">
    <name type="scientific">Sinorhizobium meliloti (strain SM11)</name>
    <dbReference type="NCBI Taxonomy" id="707241"/>
    <lineage>
        <taxon>Bacteria</taxon>
        <taxon>Pseudomonadati</taxon>
        <taxon>Pseudomonadota</taxon>
        <taxon>Alphaproteobacteria</taxon>
        <taxon>Hyphomicrobiales</taxon>
        <taxon>Rhizobiaceae</taxon>
        <taxon>Sinorhizobium/Ensifer group</taxon>
        <taxon>Sinorhizobium</taxon>
    </lineage>
</organism>
<dbReference type="SMART" id="SM00448">
    <property type="entry name" value="REC"/>
    <property type="match status" value="1"/>
</dbReference>
<geneLocation type="plasmid" evidence="4 5">
    <name>pSmeSM11c</name>
</geneLocation>
<dbReference type="PANTHER" id="PTHR44591">
    <property type="entry name" value="STRESS RESPONSE REGULATOR PROTEIN 1"/>
    <property type="match status" value="1"/>
</dbReference>
<dbReference type="KEGG" id="smx:SM11_pC1582"/>
<evidence type="ECO:0000259" key="3">
    <source>
        <dbReference type="PROSITE" id="PS50110"/>
    </source>
</evidence>
<dbReference type="SUPFAM" id="SSF52172">
    <property type="entry name" value="CheY-like"/>
    <property type="match status" value="1"/>
</dbReference>
<dbReference type="PANTHER" id="PTHR44591:SF21">
    <property type="entry name" value="TWO-COMPONENT RESPONSE REGULATOR"/>
    <property type="match status" value="1"/>
</dbReference>
<dbReference type="InterPro" id="IPR050595">
    <property type="entry name" value="Bact_response_regulator"/>
</dbReference>
<keyword evidence="1 2" id="KW-0597">Phosphoprotein</keyword>
<dbReference type="Pfam" id="PF00072">
    <property type="entry name" value="Response_reg"/>
    <property type="match status" value="1"/>
</dbReference>
<protein>
    <recommendedName>
        <fullName evidence="3">Response regulatory domain-containing protein</fullName>
    </recommendedName>
</protein>
<accession>F7XCE9</accession>
<feature type="modified residue" description="4-aspartylphosphate" evidence="2">
    <location>
        <position position="135"/>
    </location>
</feature>
<dbReference type="HOGENOM" id="CLU_1309423_0_0_5"/>
<gene>
    <name evidence="4" type="ordered locus">SM11_pC1582</name>
</gene>
<dbReference type="InterPro" id="IPR011006">
    <property type="entry name" value="CheY-like_superfamily"/>
</dbReference>
<sequence>MDVFDGVHRQPLVFARSNPTRRYTEAREVSHLLHFHDALPREHAVWPGQEPEQAPNSVTLREQFAKSRVHGNLILGGQALESVTILLAEDETLLLLDFEDALKEAGFMVLAVTSGKKAVEHLKAAESSIAGIVTDIRFAESPSGWDVARIAREIDPEMPVVYISGDSAPDWASQGVPKSIMIEKPFVMSQLIVAISQLLNDRRAGAAALE</sequence>
<reference evidence="4 5" key="1">
    <citation type="journal article" date="2011" name="J. Biotechnol.">
        <title>The complete genome sequence of the dominant Sinorhizobium meliloti field isolate SM11 extends the S. meliloti pan-genome.</title>
        <authorList>
            <person name="Schneiker-Bekel S."/>
            <person name="Wibberg D."/>
            <person name="Bekel T."/>
            <person name="Blom J."/>
            <person name="Linke B."/>
            <person name="Neuweger H."/>
            <person name="Stiens M."/>
            <person name="Vorholter F.J."/>
            <person name="Weidner S."/>
            <person name="Goesmann A."/>
            <person name="Puhler A."/>
            <person name="Schluter A."/>
        </authorList>
    </citation>
    <scope>NUCLEOTIDE SEQUENCE [LARGE SCALE GENOMIC DNA]</scope>
    <source>
        <strain evidence="4 5">SM11</strain>
        <plasmid evidence="5">pSmeSM11c</plasmid>
    </source>
</reference>
<dbReference type="Proteomes" id="UP000009045">
    <property type="component" value="Plasmid pSmeSM11c"/>
</dbReference>
<dbReference type="InterPro" id="IPR001789">
    <property type="entry name" value="Sig_transdc_resp-reg_receiver"/>
</dbReference>
<dbReference type="GO" id="GO:0000160">
    <property type="term" value="P:phosphorelay signal transduction system"/>
    <property type="evidence" value="ECO:0007669"/>
    <property type="project" value="InterPro"/>
</dbReference>
<evidence type="ECO:0000313" key="4">
    <source>
        <dbReference type="EMBL" id="AEH82655.1"/>
    </source>
</evidence>
<dbReference type="AlphaFoldDB" id="F7XCE9"/>
<evidence type="ECO:0000256" key="1">
    <source>
        <dbReference type="ARBA" id="ARBA00022553"/>
    </source>
</evidence>
<evidence type="ECO:0000256" key="2">
    <source>
        <dbReference type="PROSITE-ProRule" id="PRU00169"/>
    </source>
</evidence>
<name>F7XCE9_SINMM</name>
<dbReference type="PATRIC" id="fig|707241.3.peg.5498"/>
<feature type="domain" description="Response regulatory" evidence="3">
    <location>
        <begin position="84"/>
        <end position="199"/>
    </location>
</feature>
<dbReference type="Gene3D" id="3.40.50.2300">
    <property type="match status" value="1"/>
</dbReference>